<dbReference type="Gene3D" id="2.30.180.10">
    <property type="entry name" value="FAS1 domain"/>
    <property type="match status" value="1"/>
</dbReference>
<dbReference type="GO" id="GO:0005615">
    <property type="term" value="C:extracellular space"/>
    <property type="evidence" value="ECO:0007669"/>
    <property type="project" value="TreeGrafter"/>
</dbReference>
<organism evidence="2 4">
    <name type="scientific">Dendrothele bispora (strain CBS 962.96)</name>
    <dbReference type="NCBI Taxonomy" id="1314807"/>
    <lineage>
        <taxon>Eukaryota</taxon>
        <taxon>Fungi</taxon>
        <taxon>Dikarya</taxon>
        <taxon>Basidiomycota</taxon>
        <taxon>Agaricomycotina</taxon>
        <taxon>Agaricomycetes</taxon>
        <taxon>Agaricomycetidae</taxon>
        <taxon>Agaricales</taxon>
        <taxon>Agaricales incertae sedis</taxon>
        <taxon>Dendrothele</taxon>
    </lineage>
</organism>
<accession>A0A4V4HAG8</accession>
<dbReference type="EMBL" id="ML179140">
    <property type="protein sequence ID" value="THU98225.1"/>
    <property type="molecule type" value="Genomic_DNA"/>
</dbReference>
<dbReference type="InterPro" id="IPR050904">
    <property type="entry name" value="Adhesion/Biosynth-related"/>
</dbReference>
<evidence type="ECO:0000259" key="1">
    <source>
        <dbReference type="PROSITE" id="PS50213"/>
    </source>
</evidence>
<dbReference type="Pfam" id="PF02469">
    <property type="entry name" value="Fasciclin"/>
    <property type="match status" value="1"/>
</dbReference>
<dbReference type="InterPro" id="IPR000782">
    <property type="entry name" value="FAS1_domain"/>
</dbReference>
<dbReference type="PANTHER" id="PTHR10900">
    <property type="entry name" value="PERIOSTIN-RELATED"/>
    <property type="match status" value="1"/>
</dbReference>
<proteinExistence type="predicted"/>
<dbReference type="PANTHER" id="PTHR10900:SF77">
    <property type="entry name" value="FI19380P1"/>
    <property type="match status" value="1"/>
</dbReference>
<dbReference type="Proteomes" id="UP000297245">
    <property type="component" value="Unassembled WGS sequence"/>
</dbReference>
<dbReference type="AlphaFoldDB" id="A0A4V4HAG8"/>
<feature type="domain" description="FAS1" evidence="1">
    <location>
        <begin position="1"/>
        <end position="101"/>
    </location>
</feature>
<protein>
    <submittedName>
        <fullName evidence="2">FAS1 domain-containing protein</fullName>
    </submittedName>
</protein>
<dbReference type="SUPFAM" id="SSF82153">
    <property type="entry name" value="FAS1 domain"/>
    <property type="match status" value="1"/>
</dbReference>
<reference evidence="2 4" key="1">
    <citation type="journal article" date="2019" name="Nat. Ecol. Evol.">
        <title>Megaphylogeny resolves global patterns of mushroom evolution.</title>
        <authorList>
            <person name="Varga T."/>
            <person name="Krizsan K."/>
            <person name="Foldi C."/>
            <person name="Dima B."/>
            <person name="Sanchez-Garcia M."/>
            <person name="Sanchez-Ramirez S."/>
            <person name="Szollosi G.J."/>
            <person name="Szarkandi J.G."/>
            <person name="Papp V."/>
            <person name="Albert L."/>
            <person name="Andreopoulos W."/>
            <person name="Angelini C."/>
            <person name="Antonin V."/>
            <person name="Barry K.W."/>
            <person name="Bougher N.L."/>
            <person name="Buchanan P."/>
            <person name="Buyck B."/>
            <person name="Bense V."/>
            <person name="Catcheside P."/>
            <person name="Chovatia M."/>
            <person name="Cooper J."/>
            <person name="Damon W."/>
            <person name="Desjardin D."/>
            <person name="Finy P."/>
            <person name="Geml J."/>
            <person name="Haridas S."/>
            <person name="Hughes K."/>
            <person name="Justo A."/>
            <person name="Karasinski D."/>
            <person name="Kautmanova I."/>
            <person name="Kiss B."/>
            <person name="Kocsube S."/>
            <person name="Kotiranta H."/>
            <person name="LaButti K.M."/>
            <person name="Lechner B.E."/>
            <person name="Liimatainen K."/>
            <person name="Lipzen A."/>
            <person name="Lukacs Z."/>
            <person name="Mihaltcheva S."/>
            <person name="Morgado L.N."/>
            <person name="Niskanen T."/>
            <person name="Noordeloos M.E."/>
            <person name="Ohm R.A."/>
            <person name="Ortiz-Santana B."/>
            <person name="Ovrebo C."/>
            <person name="Racz N."/>
            <person name="Riley R."/>
            <person name="Savchenko A."/>
            <person name="Shiryaev A."/>
            <person name="Soop K."/>
            <person name="Spirin V."/>
            <person name="Szebenyi C."/>
            <person name="Tomsovsky M."/>
            <person name="Tulloss R.E."/>
            <person name="Uehling J."/>
            <person name="Grigoriev I.V."/>
            <person name="Vagvolgyi C."/>
            <person name="Papp T."/>
            <person name="Martin F.M."/>
            <person name="Miettinen O."/>
            <person name="Hibbett D.S."/>
            <person name="Nagy L.G."/>
        </authorList>
    </citation>
    <scope>NUCLEOTIDE SEQUENCE [LARGE SCALE GENOMIC DNA]</scope>
    <source>
        <strain evidence="2 4">CBS 962.96</strain>
    </source>
</reference>
<dbReference type="PROSITE" id="PS50213">
    <property type="entry name" value="FAS1"/>
    <property type="match status" value="1"/>
</dbReference>
<dbReference type="InterPro" id="IPR036378">
    <property type="entry name" value="FAS1_dom_sf"/>
</dbReference>
<dbReference type="OrthoDB" id="286301at2759"/>
<evidence type="ECO:0000313" key="3">
    <source>
        <dbReference type="EMBL" id="THU98225.1"/>
    </source>
</evidence>
<sequence length="114" mass="11481">GITVFAPDNTAFQAISSSLGSLSSNVTALTTVIGNHIINGTTVYSPSIFNGTVITSSQGENLTFTTNSSGAFVSSGQSTAQIVQTDILTENGVVHVINGVLLNTDSDQGAASSA</sequence>
<gene>
    <name evidence="3" type="ORF">K435DRAFT_661397</name>
    <name evidence="2" type="ORF">K435DRAFT_707195</name>
</gene>
<name>A0A4V4HAG8_DENBC</name>
<evidence type="ECO:0000313" key="4">
    <source>
        <dbReference type="Proteomes" id="UP000297245"/>
    </source>
</evidence>
<feature type="non-terminal residue" evidence="2">
    <location>
        <position position="1"/>
    </location>
</feature>
<dbReference type="GO" id="GO:0000329">
    <property type="term" value="C:fungal-type vacuole membrane"/>
    <property type="evidence" value="ECO:0007669"/>
    <property type="project" value="TreeGrafter"/>
</dbReference>
<keyword evidence="4" id="KW-1185">Reference proteome</keyword>
<dbReference type="EMBL" id="ML182177">
    <property type="protein sequence ID" value="THU75415.1"/>
    <property type="molecule type" value="Genomic_DNA"/>
</dbReference>
<dbReference type="GO" id="GO:0016236">
    <property type="term" value="P:macroautophagy"/>
    <property type="evidence" value="ECO:0007669"/>
    <property type="project" value="TreeGrafter"/>
</dbReference>
<dbReference type="SMART" id="SM00554">
    <property type="entry name" value="FAS1"/>
    <property type="match status" value="1"/>
</dbReference>
<evidence type="ECO:0000313" key="2">
    <source>
        <dbReference type="EMBL" id="THU75415.1"/>
    </source>
</evidence>